<dbReference type="SUPFAM" id="SSF53098">
    <property type="entry name" value="Ribonuclease H-like"/>
    <property type="match status" value="1"/>
</dbReference>
<dbReference type="Proteomes" id="UP000694523">
    <property type="component" value="Unplaced"/>
</dbReference>
<proteinExistence type="predicted"/>
<keyword evidence="5" id="KW-0378">Hydrolase</keyword>
<dbReference type="InterPro" id="IPR036397">
    <property type="entry name" value="RNaseH_sf"/>
</dbReference>
<dbReference type="Ensembl" id="ENSNMLT00000044213.1">
    <property type="protein sequence ID" value="ENSNMLP00000039730.1"/>
    <property type="gene ID" value="ENSNMLG00000024478.1"/>
</dbReference>
<accession>A0A8C6UWS8</accession>
<dbReference type="GO" id="GO:0003676">
    <property type="term" value="F:nucleic acid binding"/>
    <property type="evidence" value="ECO:0007669"/>
    <property type="project" value="InterPro"/>
</dbReference>
<evidence type="ECO:0000256" key="2">
    <source>
        <dbReference type="ARBA" id="ARBA00022695"/>
    </source>
</evidence>
<dbReference type="InterPro" id="IPR012337">
    <property type="entry name" value="RNaseH-like_sf"/>
</dbReference>
<keyword evidence="3" id="KW-0540">Nuclease</keyword>
<keyword evidence="1" id="KW-0808">Transferase</keyword>
<keyword evidence="2" id="KW-0548">Nucleotidyltransferase</keyword>
<dbReference type="Gene3D" id="2.30.30.850">
    <property type="match status" value="1"/>
</dbReference>
<protein>
    <recommendedName>
        <fullName evidence="7">Murine leukemia virus integrase C-terminal domain-containing protein</fullName>
    </recommendedName>
</protein>
<reference evidence="8" key="1">
    <citation type="submission" date="2025-08" db="UniProtKB">
        <authorList>
            <consortium name="Ensembl"/>
        </authorList>
    </citation>
    <scope>IDENTIFICATION</scope>
</reference>
<evidence type="ECO:0000256" key="5">
    <source>
        <dbReference type="ARBA" id="ARBA00022801"/>
    </source>
</evidence>
<keyword evidence="4" id="KW-0255">Endonuclease</keyword>
<dbReference type="Gene3D" id="3.30.420.10">
    <property type="entry name" value="Ribonuclease H-like superfamily/Ribonuclease H"/>
    <property type="match status" value="1"/>
</dbReference>
<dbReference type="GO" id="GO:0016779">
    <property type="term" value="F:nucleotidyltransferase activity"/>
    <property type="evidence" value="ECO:0007669"/>
    <property type="project" value="UniProtKB-KW"/>
</dbReference>
<dbReference type="GO" id="GO:0004519">
    <property type="term" value="F:endonuclease activity"/>
    <property type="evidence" value="ECO:0007669"/>
    <property type="project" value="UniProtKB-KW"/>
</dbReference>
<keyword evidence="9" id="KW-1185">Reference proteome</keyword>
<evidence type="ECO:0000256" key="3">
    <source>
        <dbReference type="ARBA" id="ARBA00022722"/>
    </source>
</evidence>
<evidence type="ECO:0000313" key="8">
    <source>
        <dbReference type="Ensembl" id="ENSNMLP00000039730.1"/>
    </source>
</evidence>
<feature type="region of interest" description="Disordered" evidence="6">
    <location>
        <begin position="83"/>
        <end position="120"/>
    </location>
</feature>
<sequence>MPAVQGFKYLLVITDAFSKWVEAFPVRKEDSVTSTHNFVPGDDVLIKSIEKHSLLPRWKGPYQVLLTTRTAVKVQGKPEWIHATRSGETSPPVPTSPAISSSVLVHKVTPSPGHRRREVC</sequence>
<dbReference type="GO" id="GO:0016787">
    <property type="term" value="F:hydrolase activity"/>
    <property type="evidence" value="ECO:0007669"/>
    <property type="project" value="UniProtKB-KW"/>
</dbReference>
<evidence type="ECO:0000256" key="4">
    <source>
        <dbReference type="ARBA" id="ARBA00022759"/>
    </source>
</evidence>
<evidence type="ECO:0000313" key="9">
    <source>
        <dbReference type="Proteomes" id="UP000694523"/>
    </source>
</evidence>
<dbReference type="AlphaFoldDB" id="A0A8C6UWS8"/>
<dbReference type="Pfam" id="PF18697">
    <property type="entry name" value="MLVIN_C"/>
    <property type="match status" value="1"/>
</dbReference>
<evidence type="ECO:0000256" key="1">
    <source>
        <dbReference type="ARBA" id="ARBA00022679"/>
    </source>
</evidence>
<dbReference type="InterPro" id="IPR040643">
    <property type="entry name" value="MLVIN_C"/>
</dbReference>
<feature type="domain" description="Murine leukemia virus integrase C-terminal" evidence="7">
    <location>
        <begin position="36"/>
        <end position="85"/>
    </location>
</feature>
<evidence type="ECO:0000259" key="7">
    <source>
        <dbReference type="Pfam" id="PF18697"/>
    </source>
</evidence>
<reference evidence="8" key="2">
    <citation type="submission" date="2025-09" db="UniProtKB">
        <authorList>
            <consortium name="Ensembl"/>
        </authorList>
    </citation>
    <scope>IDENTIFICATION</scope>
</reference>
<evidence type="ECO:0000256" key="6">
    <source>
        <dbReference type="SAM" id="MobiDB-lite"/>
    </source>
</evidence>
<name>A0A8C6UWS8_9GOBI</name>
<organism evidence="8 9">
    <name type="scientific">Neogobius melanostomus</name>
    <name type="common">round goby</name>
    <dbReference type="NCBI Taxonomy" id="47308"/>
    <lineage>
        <taxon>Eukaryota</taxon>
        <taxon>Metazoa</taxon>
        <taxon>Chordata</taxon>
        <taxon>Craniata</taxon>
        <taxon>Vertebrata</taxon>
        <taxon>Euteleostomi</taxon>
        <taxon>Actinopterygii</taxon>
        <taxon>Neopterygii</taxon>
        <taxon>Teleostei</taxon>
        <taxon>Neoteleostei</taxon>
        <taxon>Acanthomorphata</taxon>
        <taxon>Gobiaria</taxon>
        <taxon>Gobiiformes</taxon>
        <taxon>Gobioidei</taxon>
        <taxon>Gobiidae</taxon>
        <taxon>Benthophilinae</taxon>
        <taxon>Neogobiini</taxon>
        <taxon>Neogobius</taxon>
    </lineage>
</organism>